<keyword evidence="12" id="KW-1185">Reference proteome</keyword>
<dbReference type="EMBL" id="LUKY01000033">
    <property type="protein sequence ID" value="OIZ94042.1"/>
    <property type="molecule type" value="Genomic_DNA"/>
</dbReference>
<dbReference type="Pfam" id="PF02660">
    <property type="entry name" value="G3P_acyltransf"/>
    <property type="match status" value="1"/>
</dbReference>
<dbReference type="GO" id="GO:0043772">
    <property type="term" value="F:acyl-phosphate glycerol-3-phosphate acyltransferase activity"/>
    <property type="evidence" value="ECO:0007669"/>
    <property type="project" value="UniProtKB-UniRule"/>
</dbReference>
<dbReference type="GO" id="GO:0008654">
    <property type="term" value="P:phospholipid biosynthetic process"/>
    <property type="evidence" value="ECO:0007669"/>
    <property type="project" value="UniProtKB-UniRule"/>
</dbReference>
<dbReference type="GO" id="GO:0005886">
    <property type="term" value="C:plasma membrane"/>
    <property type="evidence" value="ECO:0007669"/>
    <property type="project" value="UniProtKB-SubCell"/>
</dbReference>
<comment type="caution">
    <text evidence="10">Lacks conserved residue(s) required for the propagation of feature annotation.</text>
</comment>
<comment type="similarity">
    <text evidence="10">Belongs to the PlsY family.</text>
</comment>
<comment type="pathway">
    <text evidence="10">Lipid metabolism; phospholipid metabolism.</text>
</comment>
<name>A0A1J8NGJ4_9COXI</name>
<evidence type="ECO:0000256" key="10">
    <source>
        <dbReference type="HAMAP-Rule" id="MF_01043"/>
    </source>
</evidence>
<dbReference type="PANTHER" id="PTHR30309">
    <property type="entry name" value="INNER MEMBRANE PROTEIN YGIH"/>
    <property type="match status" value="1"/>
</dbReference>
<evidence type="ECO:0000256" key="8">
    <source>
        <dbReference type="ARBA" id="ARBA00023209"/>
    </source>
</evidence>
<evidence type="ECO:0000256" key="6">
    <source>
        <dbReference type="ARBA" id="ARBA00023098"/>
    </source>
</evidence>
<evidence type="ECO:0000256" key="7">
    <source>
        <dbReference type="ARBA" id="ARBA00023136"/>
    </source>
</evidence>
<sequence length="201" mass="21790">MLLLFIFSLVAYLLGSLSSAIIVSQCAGLADPRTQGSGNPGASNILRIGGKKLAGIVLLGDLLKGWIPVMLAKLVGLPLASLAWVAFFAFIGHLYPVFFSFRGGKGVATALGGLLALAWPVGLIGVLSWGLALFLFRYISVASMLAAVVTFFYVFYVYSFPVYLPIFLMTVLLIARHFSNIQRLFQGTEPRLTRTNLNQKK</sequence>
<gene>
    <name evidence="10" type="primary">plsY</name>
    <name evidence="11" type="ORF">A1D18_04010</name>
</gene>
<keyword evidence="7 10" id="KW-0472">Membrane</keyword>
<keyword evidence="1 10" id="KW-1003">Cell membrane</keyword>
<comment type="subcellular location">
    <subcellularLocation>
        <location evidence="10">Cell membrane</location>
        <topology evidence="10">Multi-pass membrane protein</topology>
    </subcellularLocation>
</comment>
<keyword evidence="6 10" id="KW-0443">Lipid metabolism</keyword>
<evidence type="ECO:0000256" key="3">
    <source>
        <dbReference type="ARBA" id="ARBA00022679"/>
    </source>
</evidence>
<keyword evidence="2 10" id="KW-0444">Lipid biosynthesis</keyword>
<dbReference type="InterPro" id="IPR003811">
    <property type="entry name" value="G3P_acylTferase_PlsY"/>
</dbReference>
<comment type="caution">
    <text evidence="11">The sequence shown here is derived from an EMBL/GenBank/DDBJ whole genome shotgun (WGS) entry which is preliminary data.</text>
</comment>
<feature type="transmembrane region" description="Helical" evidence="10">
    <location>
        <begin position="162"/>
        <end position="179"/>
    </location>
</feature>
<evidence type="ECO:0000256" key="2">
    <source>
        <dbReference type="ARBA" id="ARBA00022516"/>
    </source>
</evidence>
<keyword evidence="8 10" id="KW-0594">Phospholipid biosynthesis</keyword>
<organism evidence="11 12">
    <name type="scientific">Candidatus Rickettsiella isopodorum</name>
    <dbReference type="NCBI Taxonomy" id="1225476"/>
    <lineage>
        <taxon>Bacteria</taxon>
        <taxon>Pseudomonadati</taxon>
        <taxon>Pseudomonadota</taxon>
        <taxon>Gammaproteobacteria</taxon>
        <taxon>Legionellales</taxon>
        <taxon>Coxiellaceae</taxon>
        <taxon>Rickettsiella</taxon>
    </lineage>
</organism>
<keyword evidence="4 10" id="KW-0812">Transmembrane</keyword>
<evidence type="ECO:0000256" key="4">
    <source>
        <dbReference type="ARBA" id="ARBA00022692"/>
    </source>
</evidence>
<feature type="transmembrane region" description="Helical" evidence="10">
    <location>
        <begin position="107"/>
        <end position="127"/>
    </location>
</feature>
<dbReference type="OrthoDB" id="9777124at2"/>
<comment type="catalytic activity">
    <reaction evidence="10">
        <text>an acyl phosphate + sn-glycerol 3-phosphate = a 1-acyl-sn-glycero-3-phosphate + phosphate</text>
        <dbReference type="Rhea" id="RHEA:34075"/>
        <dbReference type="ChEBI" id="CHEBI:43474"/>
        <dbReference type="ChEBI" id="CHEBI:57597"/>
        <dbReference type="ChEBI" id="CHEBI:57970"/>
        <dbReference type="ChEBI" id="CHEBI:59918"/>
        <dbReference type="EC" id="2.3.1.275"/>
    </reaction>
</comment>
<reference evidence="11 12" key="1">
    <citation type="submission" date="2016-03" db="EMBL/GenBank/DDBJ databases">
        <title>Comparative genomics of Rickettsiella.</title>
        <authorList>
            <person name="Chandler C."/>
            <person name="Wang Y."/>
        </authorList>
    </citation>
    <scope>NUCLEOTIDE SEQUENCE [LARGE SCALE GENOMIC DNA]</scope>
    <source>
        <strain evidence="11 12">RCFS May 2013</strain>
    </source>
</reference>
<keyword evidence="9 10" id="KW-1208">Phospholipid metabolism</keyword>
<evidence type="ECO:0000313" key="11">
    <source>
        <dbReference type="EMBL" id="OIZ94042.1"/>
    </source>
</evidence>
<evidence type="ECO:0000256" key="9">
    <source>
        <dbReference type="ARBA" id="ARBA00023264"/>
    </source>
</evidence>
<accession>A0A1J8NGJ4</accession>
<evidence type="ECO:0000313" key="12">
    <source>
        <dbReference type="Proteomes" id="UP000183924"/>
    </source>
</evidence>
<dbReference type="RefSeq" id="WP_071662541.1">
    <property type="nucleotide sequence ID" value="NZ_LUKY01000033.1"/>
</dbReference>
<evidence type="ECO:0000256" key="1">
    <source>
        <dbReference type="ARBA" id="ARBA00022475"/>
    </source>
</evidence>
<protein>
    <recommendedName>
        <fullName evidence="10">Glycerol-3-phosphate acyltransferase</fullName>
    </recommendedName>
    <alternativeName>
        <fullName evidence="10">Acyl-PO4 G3P acyltransferase</fullName>
    </alternativeName>
    <alternativeName>
        <fullName evidence="10">Acyl-phosphate--glycerol-3-phosphate acyltransferase</fullName>
    </alternativeName>
    <alternativeName>
        <fullName evidence="10">G3P acyltransferase</fullName>
        <shortName evidence="10">GPAT</shortName>
        <ecNumber evidence="10">2.3.1.275</ecNumber>
    </alternativeName>
    <alternativeName>
        <fullName evidence="10">Lysophosphatidic acid synthase</fullName>
        <shortName evidence="10">LPA synthase</shortName>
    </alternativeName>
</protein>
<dbReference type="UniPathway" id="UPA00085"/>
<dbReference type="AlphaFoldDB" id="A0A1J8NGJ4"/>
<keyword evidence="5 10" id="KW-1133">Transmembrane helix</keyword>
<dbReference type="HAMAP" id="MF_01043">
    <property type="entry name" value="PlsY"/>
    <property type="match status" value="1"/>
</dbReference>
<dbReference type="SMART" id="SM01207">
    <property type="entry name" value="G3P_acyltransf"/>
    <property type="match status" value="1"/>
</dbReference>
<dbReference type="PANTHER" id="PTHR30309:SF0">
    <property type="entry name" value="GLYCEROL-3-PHOSPHATE ACYLTRANSFERASE-RELATED"/>
    <property type="match status" value="1"/>
</dbReference>
<proteinExistence type="inferred from homology"/>
<dbReference type="EC" id="2.3.1.275" evidence="10"/>
<feature type="transmembrane region" description="Helical" evidence="10">
    <location>
        <begin position="75"/>
        <end position="95"/>
    </location>
</feature>
<dbReference type="Proteomes" id="UP000183924">
    <property type="component" value="Unassembled WGS sequence"/>
</dbReference>
<evidence type="ECO:0000256" key="5">
    <source>
        <dbReference type="ARBA" id="ARBA00022989"/>
    </source>
</evidence>
<comment type="function">
    <text evidence="10">Catalyzes the transfer of an acyl group from acyl-phosphate (acyl-PO(4)) to glycerol-3-phosphate (G3P) to form lysophosphatidic acid (LPA). This enzyme utilizes acyl-phosphate as fatty acyl donor, but not acyl-CoA or acyl-ACP.</text>
</comment>
<comment type="subunit">
    <text evidence="10">Probably interacts with PlsX.</text>
</comment>
<dbReference type="STRING" id="1225476.A1D18_04010"/>
<keyword evidence="3 10" id="KW-0808">Transferase</keyword>
<dbReference type="NCBIfam" id="TIGR00023">
    <property type="entry name" value="glycerol-3-phosphate 1-O-acyltransferase PlsY"/>
    <property type="match status" value="1"/>
</dbReference>